<feature type="region of interest" description="Disordered" evidence="1">
    <location>
        <begin position="102"/>
        <end position="139"/>
    </location>
</feature>
<gene>
    <name evidence="4" type="ORF">IEQ44_06130</name>
</gene>
<sequence length="454" mass="48770">MTRRHGNWHLVGRDSDPVPASEYDVNRVARTYEKRGEDLREAHGALTRLSRLDGWRGDAAETFAESADDRVKDLDKAATKYEDAGEALRTYALAVETAREETKRALDDAEEADARRRANEGDPLAGVTEPTDQQIDDAERQNRRHANALTALNAAEGKVNDAMSNLATAASTCARKIRAASDSFKDHWFKDDFVRKNLGAFELVIKALEIAAVAIAAIGLVVALCFTAPAWLVAGLFVAGIAAAAILAGTRTMLVLSEAGDHTWADVGWDVVGIGLAVVGGRAVFSLGRQKGALGRTFAALRTAARSSAAARMTPLPRFILRFKGGQGIAGRLIRGFDEFRIRGLAAPAIRQIDEIANLKVGWGARLRVLDKDMATMRAQIAALDDLTLPGVNVSKITQNLDGLRDALGPAIRWNLINTGVSADSAGDLAGWSVSGAVKDEMETAHWRVTVAGR</sequence>
<dbReference type="InterPro" id="IPR049082">
    <property type="entry name" value="T7SS_signal"/>
</dbReference>
<dbReference type="EMBL" id="JADCSA010000004">
    <property type="protein sequence ID" value="MBE7324224.1"/>
    <property type="molecule type" value="Genomic_DNA"/>
</dbReference>
<dbReference type="SUPFAM" id="SSF140453">
    <property type="entry name" value="EsxAB dimer-like"/>
    <property type="match status" value="1"/>
</dbReference>
<keyword evidence="2" id="KW-0812">Transmembrane</keyword>
<dbReference type="Proteomes" id="UP000756387">
    <property type="component" value="Unassembled WGS sequence"/>
</dbReference>
<dbReference type="InterPro" id="IPR038332">
    <property type="entry name" value="PPE_sf"/>
</dbReference>
<organism evidence="4 5">
    <name type="scientific">Nocardioides malaquae</name>
    <dbReference type="NCBI Taxonomy" id="2773426"/>
    <lineage>
        <taxon>Bacteria</taxon>
        <taxon>Bacillati</taxon>
        <taxon>Actinomycetota</taxon>
        <taxon>Actinomycetes</taxon>
        <taxon>Propionibacteriales</taxon>
        <taxon>Nocardioidaceae</taxon>
        <taxon>Nocardioides</taxon>
    </lineage>
</organism>
<keyword evidence="2" id="KW-0472">Membrane</keyword>
<comment type="caution">
    <text evidence="4">The sequence shown here is derived from an EMBL/GenBank/DDBJ whole genome shotgun (WGS) entry which is preliminary data.</text>
</comment>
<dbReference type="Gene3D" id="1.20.1260.20">
    <property type="entry name" value="PPE superfamily"/>
    <property type="match status" value="1"/>
</dbReference>
<dbReference type="Pfam" id="PF21725">
    <property type="entry name" value="T7SS_signal"/>
    <property type="match status" value="1"/>
</dbReference>
<evidence type="ECO:0000313" key="5">
    <source>
        <dbReference type="Proteomes" id="UP000756387"/>
    </source>
</evidence>
<name>A0ABR9RRN0_9ACTN</name>
<evidence type="ECO:0000256" key="1">
    <source>
        <dbReference type="SAM" id="MobiDB-lite"/>
    </source>
</evidence>
<accession>A0ABR9RRN0</accession>
<feature type="domain" description="Putative T7SS secretion signal" evidence="3">
    <location>
        <begin position="38"/>
        <end position="182"/>
    </location>
</feature>
<evidence type="ECO:0000259" key="3">
    <source>
        <dbReference type="Pfam" id="PF21725"/>
    </source>
</evidence>
<evidence type="ECO:0000256" key="2">
    <source>
        <dbReference type="SAM" id="Phobius"/>
    </source>
</evidence>
<dbReference type="InterPro" id="IPR036689">
    <property type="entry name" value="ESAT-6-like_sf"/>
</dbReference>
<feature type="transmembrane region" description="Helical" evidence="2">
    <location>
        <begin position="230"/>
        <end position="248"/>
    </location>
</feature>
<keyword evidence="2" id="KW-1133">Transmembrane helix</keyword>
<feature type="transmembrane region" description="Helical" evidence="2">
    <location>
        <begin position="203"/>
        <end position="224"/>
    </location>
</feature>
<proteinExistence type="predicted"/>
<reference evidence="4 5" key="1">
    <citation type="submission" date="2020-10" db="EMBL/GenBank/DDBJ databases">
        <title>Nocardioides sp. isolated from sludge.</title>
        <authorList>
            <person name="Zhang X."/>
        </authorList>
    </citation>
    <scope>NUCLEOTIDE SEQUENCE [LARGE SCALE GENOMIC DNA]</scope>
    <source>
        <strain evidence="4 5">Y6</strain>
    </source>
</reference>
<dbReference type="RefSeq" id="WP_193637548.1">
    <property type="nucleotide sequence ID" value="NZ_JADCSA010000004.1"/>
</dbReference>
<evidence type="ECO:0000313" key="4">
    <source>
        <dbReference type="EMBL" id="MBE7324224.1"/>
    </source>
</evidence>
<protein>
    <recommendedName>
        <fullName evidence="3">Putative T7SS secretion signal domain-containing protein</fullName>
    </recommendedName>
</protein>
<keyword evidence="5" id="KW-1185">Reference proteome</keyword>
<feature type="compositionally biased region" description="Basic and acidic residues" evidence="1">
    <location>
        <begin position="102"/>
        <end position="120"/>
    </location>
</feature>